<dbReference type="RefSeq" id="WP_064040638.1">
    <property type="nucleotide sequence ID" value="NZ_LUUJ01000080.1"/>
</dbReference>
<evidence type="ECO:0000256" key="7">
    <source>
        <dbReference type="ARBA" id="ARBA00022801"/>
    </source>
</evidence>
<keyword evidence="3" id="KW-1003">Cell membrane</keyword>
<evidence type="ECO:0000256" key="2">
    <source>
        <dbReference type="ARBA" id="ARBA00004651"/>
    </source>
</evidence>
<dbReference type="OrthoDB" id="9789270at2"/>
<dbReference type="InterPro" id="IPR001915">
    <property type="entry name" value="Peptidase_M48"/>
</dbReference>
<keyword evidence="10" id="KW-0482">Metalloprotease</keyword>
<dbReference type="Gene3D" id="3.30.2010.10">
    <property type="entry name" value="Metalloproteases ('zincins'), catalytic domain"/>
    <property type="match status" value="1"/>
</dbReference>
<evidence type="ECO:0000256" key="1">
    <source>
        <dbReference type="ARBA" id="ARBA00001947"/>
    </source>
</evidence>
<dbReference type="GO" id="GO:0005886">
    <property type="term" value="C:plasma membrane"/>
    <property type="evidence" value="ECO:0007669"/>
    <property type="project" value="UniProtKB-SubCell"/>
</dbReference>
<dbReference type="Pfam" id="PF01435">
    <property type="entry name" value="Peptidase_M48"/>
    <property type="match status" value="1"/>
</dbReference>
<dbReference type="GO" id="GO:0004222">
    <property type="term" value="F:metalloendopeptidase activity"/>
    <property type="evidence" value="ECO:0007669"/>
    <property type="project" value="InterPro"/>
</dbReference>
<evidence type="ECO:0000256" key="12">
    <source>
        <dbReference type="SAM" id="Phobius"/>
    </source>
</evidence>
<name>A0A177ND36_9GAMM</name>
<evidence type="ECO:0000313" key="15">
    <source>
        <dbReference type="Proteomes" id="UP000077857"/>
    </source>
</evidence>
<feature type="transmembrane region" description="Helical" evidence="12">
    <location>
        <begin position="38"/>
        <end position="65"/>
    </location>
</feature>
<keyword evidence="6" id="KW-0479">Metal-binding</keyword>
<comment type="subcellular location">
    <subcellularLocation>
        <location evidence="2">Cell membrane</location>
        <topology evidence="2">Multi-pass membrane protein</topology>
    </subcellularLocation>
</comment>
<evidence type="ECO:0000256" key="10">
    <source>
        <dbReference type="ARBA" id="ARBA00023049"/>
    </source>
</evidence>
<evidence type="ECO:0000256" key="8">
    <source>
        <dbReference type="ARBA" id="ARBA00022833"/>
    </source>
</evidence>
<comment type="caution">
    <text evidence="14">The sequence shown here is derived from an EMBL/GenBank/DDBJ whole genome shotgun (WGS) entry which is preliminary data.</text>
</comment>
<gene>
    <name evidence="14" type="ORF">A1507_13065</name>
</gene>
<keyword evidence="4" id="KW-0645">Protease</keyword>
<keyword evidence="5 12" id="KW-0812">Transmembrane</keyword>
<evidence type="ECO:0000256" key="5">
    <source>
        <dbReference type="ARBA" id="ARBA00022692"/>
    </source>
</evidence>
<dbReference type="InterPro" id="IPR050083">
    <property type="entry name" value="HtpX_protease"/>
</dbReference>
<feature type="transmembrane region" description="Helical" evidence="12">
    <location>
        <begin position="77"/>
        <end position="96"/>
    </location>
</feature>
<evidence type="ECO:0000259" key="13">
    <source>
        <dbReference type="Pfam" id="PF01435"/>
    </source>
</evidence>
<accession>A0A177ND36</accession>
<dbReference type="AlphaFoldDB" id="A0A177ND36"/>
<dbReference type="EMBL" id="LUUJ01000080">
    <property type="protein sequence ID" value="OAI15751.1"/>
    <property type="molecule type" value="Genomic_DNA"/>
</dbReference>
<keyword evidence="7" id="KW-0378">Hydrolase</keyword>
<evidence type="ECO:0000256" key="11">
    <source>
        <dbReference type="ARBA" id="ARBA00023136"/>
    </source>
</evidence>
<keyword evidence="9 12" id="KW-1133">Transmembrane helix</keyword>
<evidence type="ECO:0000256" key="9">
    <source>
        <dbReference type="ARBA" id="ARBA00022989"/>
    </source>
</evidence>
<dbReference type="CDD" id="cd07328">
    <property type="entry name" value="M48_Ste24p_like"/>
    <property type="match status" value="1"/>
</dbReference>
<evidence type="ECO:0000256" key="6">
    <source>
        <dbReference type="ARBA" id="ARBA00022723"/>
    </source>
</evidence>
<feature type="domain" description="Peptidase M48" evidence="13">
    <location>
        <begin position="150"/>
        <end position="341"/>
    </location>
</feature>
<keyword evidence="8" id="KW-0862">Zinc</keyword>
<proteinExistence type="predicted"/>
<organism evidence="14 15">
    <name type="scientific">Methylomonas koyamae</name>
    <dbReference type="NCBI Taxonomy" id="702114"/>
    <lineage>
        <taxon>Bacteria</taxon>
        <taxon>Pseudomonadati</taxon>
        <taxon>Pseudomonadota</taxon>
        <taxon>Gammaproteobacteria</taxon>
        <taxon>Methylococcales</taxon>
        <taxon>Methylococcaceae</taxon>
        <taxon>Methylomonas</taxon>
    </lineage>
</organism>
<protein>
    <recommendedName>
        <fullName evidence="13">Peptidase M48 domain-containing protein</fullName>
    </recommendedName>
</protein>
<dbReference type="GO" id="GO:0046872">
    <property type="term" value="F:metal ion binding"/>
    <property type="evidence" value="ECO:0007669"/>
    <property type="project" value="UniProtKB-KW"/>
</dbReference>
<keyword evidence="11 12" id="KW-0472">Membrane</keyword>
<sequence>MKTTTERREHLEALICRAEREALQRPELYRAKVGLMALLGYLVIFGVLFTLLALSVGIGWAALASTTFAILLLKKKLIFVILGMVYVLLRALWVKFEAPDGYRLTAKQYPLLFDRLKTLSRQLRAPRIHQVILTPEANAAIVQTPRLGVFGFPKNTLILGLELLMSLTPAQAEAVVAHELGHLSAADGRFGGWIYRVRLGWQRIVEGLEQQQNIGASLMRRFFDWYAPTFAAYSFALARSNEFAADAVAAQLTSRADAAQALVNSYVVSDLVSERFWAPFFQQADCNEQPAAPFGPLRDFLSQAPFAADELQRKSAEALAVATGHYDTHPALNDRLQALQAGTPLPKLPALSAAQAWLGERLPSVLADFDRLWLQRHGENWRERFRYCRQGREQLAELAQLPAEQLSAEQRWRLATLTEEFMPDTDPLPLFQRYRAAHPDANVDFVIGRLLLKRGDPAGADSIQAAMHAKPELAIDGCRWLEYFHRSRGESALAEQWLRRAERHADIDRAAELERQNLTRKDALANPQADADTLSALRTAAANIAGIKRVWLAEKPMQHYPEAKSYVVVFAKAWFASEKKLTQRLVAELRLPQNLFVLCKSGAHAAIAKRAIKAGSEVYRR</sequence>
<evidence type="ECO:0000256" key="3">
    <source>
        <dbReference type="ARBA" id="ARBA00022475"/>
    </source>
</evidence>
<reference evidence="14 15" key="1">
    <citation type="submission" date="2016-03" db="EMBL/GenBank/DDBJ databases">
        <authorList>
            <person name="Ploux O."/>
        </authorList>
    </citation>
    <scope>NUCLEOTIDE SEQUENCE [LARGE SCALE GENOMIC DNA]</scope>
    <source>
        <strain evidence="14 15">R-45378</strain>
    </source>
</reference>
<comment type="cofactor">
    <cofactor evidence="1">
        <name>Zn(2+)</name>
        <dbReference type="ChEBI" id="CHEBI:29105"/>
    </cofactor>
</comment>
<dbReference type="Proteomes" id="UP000077857">
    <property type="component" value="Unassembled WGS sequence"/>
</dbReference>
<dbReference type="PANTHER" id="PTHR43221">
    <property type="entry name" value="PROTEASE HTPX"/>
    <property type="match status" value="1"/>
</dbReference>
<dbReference type="PANTHER" id="PTHR43221:SF1">
    <property type="entry name" value="PROTEASE HTPX"/>
    <property type="match status" value="1"/>
</dbReference>
<evidence type="ECO:0000313" key="14">
    <source>
        <dbReference type="EMBL" id="OAI15751.1"/>
    </source>
</evidence>
<evidence type="ECO:0000256" key="4">
    <source>
        <dbReference type="ARBA" id="ARBA00022670"/>
    </source>
</evidence>
<dbReference type="GO" id="GO:0006508">
    <property type="term" value="P:proteolysis"/>
    <property type="evidence" value="ECO:0007669"/>
    <property type="project" value="UniProtKB-KW"/>
</dbReference>